<dbReference type="InterPro" id="IPR001915">
    <property type="entry name" value="Peptidase_M48"/>
</dbReference>
<feature type="chain" id="PRO_5047411184" evidence="7">
    <location>
        <begin position="31"/>
        <end position="315"/>
    </location>
</feature>
<feature type="domain" description="Peptidase M48" evidence="8">
    <location>
        <begin position="103"/>
        <end position="285"/>
    </location>
</feature>
<keyword evidence="7" id="KW-0732">Signal</keyword>
<evidence type="ECO:0000256" key="4">
    <source>
        <dbReference type="ARBA" id="ARBA00022833"/>
    </source>
</evidence>
<comment type="cofactor">
    <cofactor evidence="6">
        <name>Zn(2+)</name>
        <dbReference type="ChEBI" id="CHEBI:29105"/>
    </cofactor>
    <text evidence="6">Binds 1 zinc ion per subunit.</text>
</comment>
<dbReference type="PANTHER" id="PTHR22726:SF1">
    <property type="entry name" value="METALLOENDOPEPTIDASE OMA1, MITOCHONDRIAL"/>
    <property type="match status" value="1"/>
</dbReference>
<evidence type="ECO:0000256" key="7">
    <source>
        <dbReference type="SAM" id="SignalP"/>
    </source>
</evidence>
<dbReference type="PANTHER" id="PTHR22726">
    <property type="entry name" value="METALLOENDOPEPTIDASE OMA1"/>
    <property type="match status" value="1"/>
</dbReference>
<dbReference type="Gene3D" id="3.30.2010.10">
    <property type="entry name" value="Metalloproteases ('zincins'), catalytic domain"/>
    <property type="match status" value="1"/>
</dbReference>
<evidence type="ECO:0000256" key="1">
    <source>
        <dbReference type="ARBA" id="ARBA00022670"/>
    </source>
</evidence>
<sequence>MNPIFQTRARTRRAAAVLALCASVCAPTHAARAQDDRPNQDQVVQDGIAVKPLNRNRIGSVWRDIAAPEQAINEQSAQQYLALMSKARQEGALVPESDPQVQRLRAIAKRIIPNTVRWNPDAQQWKWQVNLLKSDEVNAFCMPGGRVAFYTGIIDKLRLTDDEIAAVMGHEIAHALREHGRDRQSKATATGLASQLGGAALSAWLGVDVRGATNAAGQLLVLKFSRDEEREADLVGLDIAARSGYDPRAGIALWNKMAVLNQSGAPIELLSTHPGGGERIEQIESHMNVLLPLYARSKGTTVDRLPPYRSNVAQR</sequence>
<dbReference type="EMBL" id="JANUGW010000008">
    <property type="protein sequence ID" value="MCS0582433.1"/>
    <property type="molecule type" value="Genomic_DNA"/>
</dbReference>
<comment type="similarity">
    <text evidence="6">Belongs to the peptidase M48 family.</text>
</comment>
<proteinExistence type="inferred from homology"/>
<comment type="caution">
    <text evidence="9">The sequence shown here is derived from an EMBL/GenBank/DDBJ whole genome shotgun (WGS) entry which is preliminary data.</text>
</comment>
<evidence type="ECO:0000259" key="8">
    <source>
        <dbReference type="Pfam" id="PF01435"/>
    </source>
</evidence>
<evidence type="ECO:0000256" key="2">
    <source>
        <dbReference type="ARBA" id="ARBA00022723"/>
    </source>
</evidence>
<dbReference type="RefSeq" id="WP_258817016.1">
    <property type="nucleotide sequence ID" value="NZ_JANUGW010000008.1"/>
</dbReference>
<protein>
    <submittedName>
        <fullName evidence="9">M48 family metallopeptidase</fullName>
    </submittedName>
</protein>
<evidence type="ECO:0000313" key="9">
    <source>
        <dbReference type="EMBL" id="MCS0582433.1"/>
    </source>
</evidence>
<keyword evidence="2" id="KW-0479">Metal-binding</keyword>
<evidence type="ECO:0000313" key="10">
    <source>
        <dbReference type="Proteomes" id="UP001204151"/>
    </source>
</evidence>
<reference evidence="9 10" key="1">
    <citation type="submission" date="2022-08" db="EMBL/GenBank/DDBJ databases">
        <title>Reclassification of Massilia species as members of the genera Telluria, Duganella, Pseudoduganella, Mokoshia gen. nov. and Zemynaea gen. nov. using orthogonal and non-orthogonal genome-based approaches.</title>
        <authorList>
            <person name="Bowman J.P."/>
        </authorList>
    </citation>
    <scope>NUCLEOTIDE SEQUENCE [LARGE SCALE GENOMIC DNA]</scope>
    <source>
        <strain evidence="9 10">JCM 31316</strain>
    </source>
</reference>
<organism evidence="9 10">
    <name type="scientific">Massilia pinisoli</name>
    <dbReference type="NCBI Taxonomy" id="1772194"/>
    <lineage>
        <taxon>Bacteria</taxon>
        <taxon>Pseudomonadati</taxon>
        <taxon>Pseudomonadota</taxon>
        <taxon>Betaproteobacteria</taxon>
        <taxon>Burkholderiales</taxon>
        <taxon>Oxalobacteraceae</taxon>
        <taxon>Telluria group</taxon>
        <taxon>Massilia</taxon>
    </lineage>
</organism>
<gene>
    <name evidence="9" type="ORF">NX784_12600</name>
</gene>
<accession>A0ABT1ZR89</accession>
<keyword evidence="5 6" id="KW-0482">Metalloprotease</keyword>
<name>A0ABT1ZR89_9BURK</name>
<dbReference type="Proteomes" id="UP001204151">
    <property type="component" value="Unassembled WGS sequence"/>
</dbReference>
<feature type="signal peptide" evidence="7">
    <location>
        <begin position="1"/>
        <end position="30"/>
    </location>
</feature>
<evidence type="ECO:0000256" key="6">
    <source>
        <dbReference type="RuleBase" id="RU003983"/>
    </source>
</evidence>
<evidence type="ECO:0000256" key="3">
    <source>
        <dbReference type="ARBA" id="ARBA00022801"/>
    </source>
</evidence>
<evidence type="ECO:0000256" key="5">
    <source>
        <dbReference type="ARBA" id="ARBA00023049"/>
    </source>
</evidence>
<dbReference type="InterPro" id="IPR051156">
    <property type="entry name" value="Mito/Outer_Membr_Metalloprot"/>
</dbReference>
<keyword evidence="4 6" id="KW-0862">Zinc</keyword>
<keyword evidence="3 6" id="KW-0378">Hydrolase</keyword>
<dbReference type="Pfam" id="PF01435">
    <property type="entry name" value="Peptidase_M48"/>
    <property type="match status" value="1"/>
</dbReference>
<keyword evidence="10" id="KW-1185">Reference proteome</keyword>
<keyword evidence="1 6" id="KW-0645">Protease</keyword>
<dbReference type="CDD" id="cd07331">
    <property type="entry name" value="M48C_Oma1_like"/>
    <property type="match status" value="1"/>
</dbReference>